<dbReference type="GO" id="GO:0000976">
    <property type="term" value="F:transcription cis-regulatory region binding"/>
    <property type="evidence" value="ECO:0007669"/>
    <property type="project" value="EnsemblPlants"/>
</dbReference>
<dbReference type="AlphaFoldDB" id="A0A0E0G631"/>
<evidence type="ECO:0000256" key="4">
    <source>
        <dbReference type="SAM" id="Coils"/>
    </source>
</evidence>
<dbReference type="PANTHER" id="PTHR47001:SF1">
    <property type="entry name" value="TRANSCRIPTION FACTOR BHLH11"/>
    <property type="match status" value="1"/>
</dbReference>
<dbReference type="OMA" id="RAMFPWG"/>
<keyword evidence="7" id="KW-1185">Reference proteome</keyword>
<dbReference type="GO" id="GO:0046983">
    <property type="term" value="F:protein dimerization activity"/>
    <property type="evidence" value="ECO:0007669"/>
    <property type="project" value="InterPro"/>
</dbReference>
<dbReference type="InterPro" id="IPR044579">
    <property type="entry name" value="bHLH11/121"/>
</dbReference>
<reference evidence="6" key="1">
    <citation type="submission" date="2015-04" db="UniProtKB">
        <authorList>
            <consortium name="EnsemblPlants"/>
        </authorList>
    </citation>
    <scope>IDENTIFICATION</scope>
    <source>
        <strain evidence="6">SL10</strain>
    </source>
</reference>
<evidence type="ECO:0000256" key="5">
    <source>
        <dbReference type="SAM" id="MobiDB-lite"/>
    </source>
</evidence>
<dbReference type="PANTHER" id="PTHR47001">
    <property type="entry name" value="TRANSCRIPTION FACTOR BHLH121"/>
    <property type="match status" value="1"/>
</dbReference>
<proteinExistence type="inferred from homology"/>
<dbReference type="EnsemblPlants" id="ONIVA02G16710.2">
    <property type="protein sequence ID" value="ONIVA02G16710.2"/>
    <property type="gene ID" value="ONIVA02G16710"/>
</dbReference>
<sequence length="395" mass="43291">MDPRSSQAQEDGFFHPRDGACPADSRSSRSLVLAPNSRNSFAGGKTECKTQGSIATRKVQKADREKMRRDRLNEQGDSAFSPFSTVILATRCYANVLVEIQPEITKQAVAPLSFPSNTDPDRPRNDKATILSDAIQMLKDLTSQVNKLKAEYTSLSEEARELTQEKNELRDEKVSLKFEVDNLNTQYQQRMRVLYPWTGMEPSVVIGPPLPYPFSVPVPVPVPIPSGAVPMHPQLQAYPYFRNQTSGTVSNPCTPYMAYTQPIHPPTDQLSNQFSAPVQHSSSNQSHSMAQDSRSKSSALQQVSCRGKHDDFDDVATDLELKTPGSSAPLQSEIANKDSSSDLKKKKQFIQETKGSSLTEGSSSSSRCSSSGPPDVSNSIEGGSVADDQRSTVQT</sequence>
<dbReference type="Gene3D" id="4.10.280.10">
    <property type="entry name" value="Helix-loop-helix DNA-binding domain"/>
    <property type="match status" value="1"/>
</dbReference>
<dbReference type="GO" id="GO:0006879">
    <property type="term" value="P:intracellular iron ion homeostasis"/>
    <property type="evidence" value="ECO:0007669"/>
    <property type="project" value="EnsemblPlants"/>
</dbReference>
<dbReference type="Gramene" id="ONIVA02G16710.2">
    <property type="protein sequence ID" value="ONIVA02G16710.2"/>
    <property type="gene ID" value="ONIVA02G16710"/>
</dbReference>
<evidence type="ECO:0000313" key="6">
    <source>
        <dbReference type="EnsemblPlants" id="ONIVA02G16710.2"/>
    </source>
</evidence>
<feature type="region of interest" description="Disordered" evidence="5">
    <location>
        <begin position="259"/>
        <end position="307"/>
    </location>
</feature>
<evidence type="ECO:0008006" key="8">
    <source>
        <dbReference type="Google" id="ProtNLM"/>
    </source>
</evidence>
<dbReference type="STRING" id="4536.A0A0E0G631"/>
<dbReference type="eggNOG" id="ENOG502QRHF">
    <property type="taxonomic scope" value="Eukaryota"/>
</dbReference>
<evidence type="ECO:0000256" key="3">
    <source>
        <dbReference type="ARBA" id="ARBA00023163"/>
    </source>
</evidence>
<feature type="compositionally biased region" description="Low complexity" evidence="5">
    <location>
        <begin position="355"/>
        <end position="372"/>
    </location>
</feature>
<feature type="region of interest" description="Disordered" evidence="5">
    <location>
        <begin position="1"/>
        <end position="76"/>
    </location>
</feature>
<protein>
    <recommendedName>
        <fullName evidence="8">BHLH domain-containing protein</fullName>
    </recommendedName>
</protein>
<dbReference type="InterPro" id="IPR036638">
    <property type="entry name" value="HLH_DNA-bd_sf"/>
</dbReference>
<feature type="compositionally biased region" description="Polar residues" evidence="5">
    <location>
        <begin position="324"/>
        <end position="334"/>
    </location>
</feature>
<name>A0A0E0G631_ORYNI</name>
<evidence type="ECO:0000313" key="7">
    <source>
        <dbReference type="Proteomes" id="UP000006591"/>
    </source>
</evidence>
<evidence type="ECO:0000256" key="1">
    <source>
        <dbReference type="ARBA" id="ARBA00005510"/>
    </source>
</evidence>
<organism evidence="6">
    <name type="scientific">Oryza nivara</name>
    <name type="common">Indian wild rice</name>
    <name type="synonym">Oryza sativa f. spontanea</name>
    <dbReference type="NCBI Taxonomy" id="4536"/>
    <lineage>
        <taxon>Eukaryota</taxon>
        <taxon>Viridiplantae</taxon>
        <taxon>Streptophyta</taxon>
        <taxon>Embryophyta</taxon>
        <taxon>Tracheophyta</taxon>
        <taxon>Spermatophyta</taxon>
        <taxon>Magnoliopsida</taxon>
        <taxon>Liliopsida</taxon>
        <taxon>Poales</taxon>
        <taxon>Poaceae</taxon>
        <taxon>BOP clade</taxon>
        <taxon>Oryzoideae</taxon>
        <taxon>Oryzeae</taxon>
        <taxon>Oryzinae</taxon>
        <taxon>Oryza</taxon>
    </lineage>
</organism>
<reference evidence="6" key="2">
    <citation type="submission" date="2018-04" db="EMBL/GenBank/DDBJ databases">
        <title>OnivRS2 (Oryza nivara Reference Sequence Version 2).</title>
        <authorList>
            <person name="Zhang J."/>
            <person name="Kudrna D."/>
            <person name="Lee S."/>
            <person name="Talag J."/>
            <person name="Rajasekar S."/>
            <person name="Welchert J."/>
            <person name="Hsing Y.-I."/>
            <person name="Wing R.A."/>
        </authorList>
    </citation>
    <scope>NUCLEOTIDE SEQUENCE [LARGE SCALE GENOMIC DNA]</scope>
    <source>
        <strain evidence="6">SL10</strain>
    </source>
</reference>
<dbReference type="SUPFAM" id="SSF47459">
    <property type="entry name" value="HLH, helix-loop-helix DNA-binding domain"/>
    <property type="match status" value="1"/>
</dbReference>
<comment type="similarity">
    <text evidence="1">Belongs to the bHLH protein family.</text>
</comment>
<accession>A0A0E0G631</accession>
<dbReference type="GO" id="GO:0003700">
    <property type="term" value="F:DNA-binding transcription factor activity"/>
    <property type="evidence" value="ECO:0007669"/>
    <property type="project" value="InterPro"/>
</dbReference>
<keyword evidence="4" id="KW-0175">Coiled coil</keyword>
<keyword evidence="2" id="KW-0805">Transcription regulation</keyword>
<evidence type="ECO:0000256" key="2">
    <source>
        <dbReference type="ARBA" id="ARBA00023015"/>
    </source>
</evidence>
<feature type="coiled-coil region" evidence="4">
    <location>
        <begin position="131"/>
        <end position="186"/>
    </location>
</feature>
<feature type="compositionally biased region" description="Basic and acidic residues" evidence="5">
    <location>
        <begin position="60"/>
        <end position="74"/>
    </location>
</feature>
<feature type="region of interest" description="Disordered" evidence="5">
    <location>
        <begin position="320"/>
        <end position="395"/>
    </location>
</feature>
<keyword evidence="3" id="KW-0804">Transcription</keyword>
<feature type="compositionally biased region" description="Polar residues" evidence="5">
    <location>
        <begin position="268"/>
        <end position="304"/>
    </location>
</feature>
<dbReference type="Proteomes" id="UP000006591">
    <property type="component" value="Chromosome 2"/>
</dbReference>